<feature type="compositionally biased region" description="Basic and acidic residues" evidence="1">
    <location>
        <begin position="230"/>
        <end position="240"/>
    </location>
</feature>
<keyword evidence="3" id="KW-1185">Reference proteome</keyword>
<dbReference type="OMA" id="NCGKSAC"/>
<dbReference type="EMBL" id="CM007369">
    <property type="protein sequence ID" value="OIW04636.1"/>
    <property type="molecule type" value="Genomic_DNA"/>
</dbReference>
<sequence length="367" mass="41266">MKEKNNGVEAYNNTYNMDMDSYYSTYEVQCKKHPSSSSVGICSYCLKERLVKLVCSDCGEQRLSSCSCSDYISSNRNSCTVEVGRVSFLIENEKNETPNVVQHLNSNKCKLQDKEEDHQVMMLRRSNSNCVEIKKKGFWKIVKLFRKNKKKKNEECGRSVVGFDEKSETWMDHRVVSRSRSLCSFKGGVIFGSDDGGDSVLSCARSSTSAARSSSVNMLEPGRRSGYSEAEPRKSGFDGEKREYENNNRLVFSPRESDFKGMDDSSFIDLKFDYSSESTKHEFSAAKMGDTLSAFGSTRGGNFIVHDGGGGSYGNGVLTSGGSCRITVNDRDVKRGRKSMKGWRWIFKHHSDLGNSKKRYQDLISKT</sequence>
<organism evidence="2 3">
    <name type="scientific">Lupinus angustifolius</name>
    <name type="common">Narrow-leaved blue lupine</name>
    <dbReference type="NCBI Taxonomy" id="3871"/>
    <lineage>
        <taxon>Eukaryota</taxon>
        <taxon>Viridiplantae</taxon>
        <taxon>Streptophyta</taxon>
        <taxon>Embryophyta</taxon>
        <taxon>Tracheophyta</taxon>
        <taxon>Spermatophyta</taxon>
        <taxon>Magnoliopsida</taxon>
        <taxon>eudicotyledons</taxon>
        <taxon>Gunneridae</taxon>
        <taxon>Pentapetalae</taxon>
        <taxon>rosids</taxon>
        <taxon>fabids</taxon>
        <taxon>Fabales</taxon>
        <taxon>Fabaceae</taxon>
        <taxon>Papilionoideae</taxon>
        <taxon>50 kb inversion clade</taxon>
        <taxon>genistoids sensu lato</taxon>
        <taxon>core genistoids</taxon>
        <taxon>Genisteae</taxon>
        <taxon>Lupinus</taxon>
    </lineage>
</organism>
<dbReference type="PANTHER" id="PTHR34197">
    <property type="entry name" value="OS04G0591300 PROTEIN"/>
    <property type="match status" value="1"/>
</dbReference>
<name>A0A1J7GW78_LUPAN</name>
<dbReference type="PANTHER" id="PTHR34197:SF3">
    <property type="entry name" value="DUF740 FAMILY PROTEIN"/>
    <property type="match status" value="1"/>
</dbReference>
<evidence type="ECO:0000256" key="1">
    <source>
        <dbReference type="SAM" id="MobiDB-lite"/>
    </source>
</evidence>
<feature type="region of interest" description="Disordered" evidence="1">
    <location>
        <begin position="212"/>
        <end position="240"/>
    </location>
</feature>
<evidence type="ECO:0000313" key="2">
    <source>
        <dbReference type="EMBL" id="OIW04636.1"/>
    </source>
</evidence>
<dbReference type="AlphaFoldDB" id="A0A1J7GW78"/>
<gene>
    <name evidence="2" type="ORF">TanjilG_07771</name>
</gene>
<evidence type="ECO:0000313" key="3">
    <source>
        <dbReference type="Proteomes" id="UP000188354"/>
    </source>
</evidence>
<accession>A0A1J7GW78</accession>
<protein>
    <submittedName>
        <fullName evidence="2">Uncharacterized protein</fullName>
    </submittedName>
</protein>
<dbReference type="Proteomes" id="UP000188354">
    <property type="component" value="Chromosome LG09"/>
</dbReference>
<proteinExistence type="predicted"/>
<reference evidence="2 3" key="1">
    <citation type="journal article" date="2017" name="Plant Biotechnol. J.">
        <title>A comprehensive draft genome sequence for lupin (Lupinus angustifolius), an emerging health food: insights into plant-microbe interactions and legume evolution.</title>
        <authorList>
            <person name="Hane J.K."/>
            <person name="Ming Y."/>
            <person name="Kamphuis L.G."/>
            <person name="Nelson M.N."/>
            <person name="Garg G."/>
            <person name="Atkins C.A."/>
            <person name="Bayer P.E."/>
            <person name="Bravo A."/>
            <person name="Bringans S."/>
            <person name="Cannon S."/>
            <person name="Edwards D."/>
            <person name="Foley R."/>
            <person name="Gao L.L."/>
            <person name="Harrison M.J."/>
            <person name="Huang W."/>
            <person name="Hurgobin B."/>
            <person name="Li S."/>
            <person name="Liu C.W."/>
            <person name="McGrath A."/>
            <person name="Morahan G."/>
            <person name="Murray J."/>
            <person name="Weller J."/>
            <person name="Jian J."/>
            <person name="Singh K.B."/>
        </authorList>
    </citation>
    <scope>NUCLEOTIDE SEQUENCE [LARGE SCALE GENOMIC DNA]</scope>
    <source>
        <strain evidence="3">cv. Tanjil</strain>
        <tissue evidence="2">Whole plant</tissue>
    </source>
</reference>
<dbReference type="Gramene" id="OIW04636">
    <property type="protein sequence ID" value="OIW04636"/>
    <property type="gene ID" value="TanjilG_07771"/>
</dbReference>